<dbReference type="Gene3D" id="3.30.230.70">
    <property type="entry name" value="GHMP Kinase, N-terminal domain"/>
    <property type="match status" value="1"/>
</dbReference>
<evidence type="ECO:0000256" key="3">
    <source>
        <dbReference type="ARBA" id="ARBA00006678"/>
    </source>
</evidence>
<dbReference type="InterPro" id="IPR020568">
    <property type="entry name" value="Ribosomal_Su5_D2-typ_SF"/>
</dbReference>
<dbReference type="PANTHER" id="PTHR11097">
    <property type="entry name" value="EXOSOME COMPLEX EXONUCLEASE RIBOSOMAL RNA PROCESSING PROTEIN"/>
    <property type="match status" value="1"/>
</dbReference>
<dbReference type="GO" id="GO:0016075">
    <property type="term" value="P:rRNA catabolic process"/>
    <property type="evidence" value="ECO:0007669"/>
    <property type="project" value="TreeGrafter"/>
</dbReference>
<evidence type="ECO:0000256" key="4">
    <source>
        <dbReference type="ARBA" id="ARBA00022490"/>
    </source>
</evidence>
<dbReference type="GO" id="GO:0000177">
    <property type="term" value="C:cytoplasmic exosome (RNase complex)"/>
    <property type="evidence" value="ECO:0007669"/>
    <property type="project" value="TreeGrafter"/>
</dbReference>
<dbReference type="InterPro" id="IPR001247">
    <property type="entry name" value="ExoRNase_PH_dom1"/>
</dbReference>
<dbReference type="OrthoDB" id="272245at2759"/>
<evidence type="ECO:0000256" key="1">
    <source>
        <dbReference type="ARBA" id="ARBA00004496"/>
    </source>
</evidence>
<dbReference type="EMBL" id="NCKV01001263">
    <property type="protein sequence ID" value="RWS28686.1"/>
    <property type="molecule type" value="Genomic_DNA"/>
</dbReference>
<dbReference type="GO" id="GO:0034473">
    <property type="term" value="P:U1 snRNA 3'-end processing"/>
    <property type="evidence" value="ECO:0007669"/>
    <property type="project" value="TreeGrafter"/>
</dbReference>
<dbReference type="InterPro" id="IPR050590">
    <property type="entry name" value="Exosome_comp_Rrp42_subfam"/>
</dbReference>
<keyword evidence="5" id="KW-0271">Exosome</keyword>
<evidence type="ECO:0000259" key="8">
    <source>
        <dbReference type="Pfam" id="PF03725"/>
    </source>
</evidence>
<dbReference type="GO" id="GO:0035925">
    <property type="term" value="F:mRNA 3'-UTR AU-rich region binding"/>
    <property type="evidence" value="ECO:0007669"/>
    <property type="project" value="TreeGrafter"/>
</dbReference>
<dbReference type="Pfam" id="PF03725">
    <property type="entry name" value="RNase_PH_C"/>
    <property type="match status" value="1"/>
</dbReference>
<evidence type="ECO:0000259" key="7">
    <source>
        <dbReference type="Pfam" id="PF01138"/>
    </source>
</evidence>
<accession>A0A443SMC2</accession>
<protein>
    <recommendedName>
        <fullName evidence="6">Ribosomal RNA-processing protein 42</fullName>
    </recommendedName>
</protein>
<dbReference type="GO" id="GO:0071038">
    <property type="term" value="P:TRAMP-dependent tRNA surveillance pathway"/>
    <property type="evidence" value="ECO:0007669"/>
    <property type="project" value="TreeGrafter"/>
</dbReference>
<dbReference type="VEuPathDB" id="VectorBase:LDEU003351"/>
<dbReference type="CDD" id="cd11367">
    <property type="entry name" value="RNase_PH_RRP42"/>
    <property type="match status" value="1"/>
</dbReference>
<dbReference type="GO" id="GO:0034476">
    <property type="term" value="P:U5 snRNA 3'-end processing"/>
    <property type="evidence" value="ECO:0007669"/>
    <property type="project" value="TreeGrafter"/>
</dbReference>
<dbReference type="GO" id="GO:0005730">
    <property type="term" value="C:nucleolus"/>
    <property type="evidence" value="ECO:0007669"/>
    <property type="project" value="UniProtKB-SubCell"/>
</dbReference>
<dbReference type="InterPro" id="IPR015847">
    <property type="entry name" value="ExoRNase_PH_dom2"/>
</dbReference>
<dbReference type="GO" id="GO:0000176">
    <property type="term" value="C:nuclear exosome (RNase complex)"/>
    <property type="evidence" value="ECO:0007669"/>
    <property type="project" value="TreeGrafter"/>
</dbReference>
<evidence type="ECO:0000313" key="10">
    <source>
        <dbReference type="Proteomes" id="UP000288716"/>
    </source>
</evidence>
<evidence type="ECO:0000256" key="2">
    <source>
        <dbReference type="ARBA" id="ARBA00004604"/>
    </source>
</evidence>
<dbReference type="SUPFAM" id="SSF54211">
    <property type="entry name" value="Ribosomal protein S5 domain 2-like"/>
    <property type="match status" value="1"/>
</dbReference>
<keyword evidence="10" id="KW-1185">Reference proteome</keyword>
<dbReference type="SUPFAM" id="SSF55666">
    <property type="entry name" value="Ribonuclease PH domain 2-like"/>
    <property type="match status" value="1"/>
</dbReference>
<comment type="similarity">
    <text evidence="3">Belongs to the RNase PH family.</text>
</comment>
<dbReference type="InterPro" id="IPR027408">
    <property type="entry name" value="PNPase/RNase_PH_dom_sf"/>
</dbReference>
<dbReference type="Pfam" id="PF01138">
    <property type="entry name" value="RNase_PH"/>
    <property type="match status" value="1"/>
</dbReference>
<comment type="subcellular location">
    <subcellularLocation>
        <location evidence="1">Cytoplasm</location>
    </subcellularLocation>
    <subcellularLocation>
        <location evidence="2">Nucleus</location>
        <location evidence="2">Nucleolus</location>
    </subcellularLocation>
</comment>
<dbReference type="AlphaFoldDB" id="A0A443SMC2"/>
<dbReference type="GO" id="GO:0034475">
    <property type="term" value="P:U4 snRNA 3'-end processing"/>
    <property type="evidence" value="ECO:0007669"/>
    <property type="project" value="TreeGrafter"/>
</dbReference>
<keyword evidence="4" id="KW-0963">Cytoplasm</keyword>
<evidence type="ECO:0000256" key="5">
    <source>
        <dbReference type="ARBA" id="ARBA00022835"/>
    </source>
</evidence>
<dbReference type="STRING" id="299467.A0A443SMC2"/>
<dbReference type="Proteomes" id="UP000288716">
    <property type="component" value="Unassembled WGS sequence"/>
</dbReference>
<dbReference type="GO" id="GO:0071028">
    <property type="term" value="P:nuclear mRNA surveillance"/>
    <property type="evidence" value="ECO:0007669"/>
    <property type="project" value="TreeGrafter"/>
</dbReference>
<dbReference type="GO" id="GO:0000467">
    <property type="term" value="P:exonucleolytic trimming to generate mature 3'-end of 5.8S rRNA from tricistronic rRNA transcript (SSU-rRNA, 5.8S rRNA, LSU-rRNA)"/>
    <property type="evidence" value="ECO:0007669"/>
    <property type="project" value="TreeGrafter"/>
</dbReference>
<feature type="domain" description="Exoribonuclease phosphorolytic" evidence="7">
    <location>
        <begin position="31"/>
        <end position="164"/>
    </location>
</feature>
<comment type="caution">
    <text evidence="9">The sequence shown here is derived from an EMBL/GenBank/DDBJ whole genome shotgun (WGS) entry which is preliminary data.</text>
</comment>
<name>A0A443SMC2_9ACAR</name>
<sequence>MDLILSDYEKVFVCEGVKQNCRVDGRECFDYRCVHVETDVISSCSGSGHVRLGNCEIMVGVKCELSDADIDNPSVGKVEFSVDVSPNASPLFDRKNDSLCNLVVSALSQAIPRSLDLRKLCIVEGKHVWTLFIDILVLELGSKSNMFDACSIAVKAALFNTKIPRVNVDMESNDVCVSEGYDKIDVSDVPILLTITRVSNQYIVDATQEEEASCISSVVLAIVPDGEIVYTKKVKYGSLCPEPFKETLQRAKDLAITMHQNLMIALTEESGVKKPTNKISFLF</sequence>
<dbReference type="InterPro" id="IPR036345">
    <property type="entry name" value="ExoRNase_PH_dom2_sf"/>
</dbReference>
<feature type="domain" description="Exoribonuclease phosphorolytic" evidence="8">
    <location>
        <begin position="188"/>
        <end position="251"/>
    </location>
</feature>
<evidence type="ECO:0000313" key="9">
    <source>
        <dbReference type="EMBL" id="RWS28686.1"/>
    </source>
</evidence>
<gene>
    <name evidence="9" type="ORF">B4U80_12777</name>
</gene>
<organism evidence="9 10">
    <name type="scientific">Leptotrombidium deliense</name>
    <dbReference type="NCBI Taxonomy" id="299467"/>
    <lineage>
        <taxon>Eukaryota</taxon>
        <taxon>Metazoa</taxon>
        <taxon>Ecdysozoa</taxon>
        <taxon>Arthropoda</taxon>
        <taxon>Chelicerata</taxon>
        <taxon>Arachnida</taxon>
        <taxon>Acari</taxon>
        <taxon>Acariformes</taxon>
        <taxon>Trombidiformes</taxon>
        <taxon>Prostigmata</taxon>
        <taxon>Anystina</taxon>
        <taxon>Parasitengona</taxon>
        <taxon>Trombiculoidea</taxon>
        <taxon>Trombiculidae</taxon>
        <taxon>Leptotrombidium</taxon>
    </lineage>
</organism>
<dbReference type="GO" id="GO:0071035">
    <property type="term" value="P:nuclear polyadenylation-dependent rRNA catabolic process"/>
    <property type="evidence" value="ECO:0007669"/>
    <property type="project" value="TreeGrafter"/>
</dbReference>
<reference evidence="9 10" key="1">
    <citation type="journal article" date="2018" name="Gigascience">
        <title>Genomes of trombidid mites reveal novel predicted allergens and laterally-transferred genes associated with secondary metabolism.</title>
        <authorList>
            <person name="Dong X."/>
            <person name="Chaisiri K."/>
            <person name="Xia D."/>
            <person name="Armstrong S.D."/>
            <person name="Fang Y."/>
            <person name="Donnelly M.J."/>
            <person name="Kadowaki T."/>
            <person name="McGarry J.W."/>
            <person name="Darby A.C."/>
            <person name="Makepeace B.L."/>
        </authorList>
    </citation>
    <scope>NUCLEOTIDE SEQUENCE [LARGE SCALE GENOMIC DNA]</scope>
    <source>
        <strain evidence="9">UoL-UT</strain>
    </source>
</reference>
<evidence type="ECO:0000256" key="6">
    <source>
        <dbReference type="ARBA" id="ARBA00042523"/>
    </source>
</evidence>
<proteinExistence type="inferred from homology"/>
<dbReference type="PANTHER" id="PTHR11097:SF8">
    <property type="entry name" value="EXOSOME COMPLEX COMPONENT RRP42"/>
    <property type="match status" value="1"/>
</dbReference>